<dbReference type="PANTHER" id="PTHR24282">
    <property type="entry name" value="CYTOCHROME P450 FAMILY MEMBER"/>
    <property type="match status" value="1"/>
</dbReference>
<keyword evidence="2" id="KW-0349">Heme</keyword>
<evidence type="ECO:0000256" key="9">
    <source>
        <dbReference type="SAM" id="Phobius"/>
    </source>
</evidence>
<keyword evidence="6" id="KW-0560">Oxidoreductase</keyword>
<evidence type="ECO:0000256" key="4">
    <source>
        <dbReference type="ARBA" id="ARBA00022723"/>
    </source>
</evidence>
<dbReference type="InterPro" id="IPR050665">
    <property type="entry name" value="Cytochrome_P450_Monooxygen"/>
</dbReference>
<dbReference type="InterPro" id="IPR036396">
    <property type="entry name" value="Cyt_P450_sf"/>
</dbReference>
<dbReference type="GO" id="GO:0020037">
    <property type="term" value="F:heme binding"/>
    <property type="evidence" value="ECO:0007669"/>
    <property type="project" value="InterPro"/>
</dbReference>
<evidence type="ECO:0000256" key="5">
    <source>
        <dbReference type="ARBA" id="ARBA00022989"/>
    </source>
</evidence>
<protein>
    <recommendedName>
        <fullName evidence="12">Cytochrome P450</fullName>
    </recommendedName>
</protein>
<dbReference type="EMBL" id="NPHW01002815">
    <property type="protein sequence ID" value="OXV10700.1"/>
    <property type="molecule type" value="Genomic_DNA"/>
</dbReference>
<evidence type="ECO:0000256" key="2">
    <source>
        <dbReference type="ARBA" id="ARBA00022617"/>
    </source>
</evidence>
<keyword evidence="4" id="KW-0479">Metal-binding</keyword>
<sequence length="418" mass="47246">MFLMIFTTLVASLACFIFLYYLLYSNRSGESHISRINDPNLCRLVIAGRYKKHNQLPPLLARALPNQRLRIAFGINNVFTSNDESYVKDFVKKAKDSIKVTPDEWSYLSDHARNVVKTYLMGSDNSPVVRIKLTSLIQVLSMRLAIWVLFGRAKDGPTYRVQDRDLVSLAEAINQRWLASKGNEIPRFEEDHDLQAGLSAVFPDHNILDPEGNPLNLVMPAFETLWRAALRMFIEVRFITGRRSPEWHQALAEFARKPTKEQFTLQGAEGGISAEFLVSEALRLYPPTRRIHRAFKWAGSDSTVTIAADIEASHSMASIWGPDATTFNPRRWGSISAEQRNAYFPFGSRPFLCPASSVFGPWMIGLLVGALIGELPKDWRLDSANQAVLKDLNSGGRLRGERDAYEEVWLAKDLGRVD</sequence>
<evidence type="ECO:0008006" key="12">
    <source>
        <dbReference type="Google" id="ProtNLM"/>
    </source>
</evidence>
<gene>
    <name evidence="10" type="ORF">Egran_01539</name>
</gene>
<keyword evidence="3 9" id="KW-0812">Transmembrane</keyword>
<evidence type="ECO:0000256" key="7">
    <source>
        <dbReference type="ARBA" id="ARBA00023004"/>
    </source>
</evidence>
<dbReference type="GO" id="GO:0016705">
    <property type="term" value="F:oxidoreductase activity, acting on paired donors, with incorporation or reduction of molecular oxygen"/>
    <property type="evidence" value="ECO:0007669"/>
    <property type="project" value="InterPro"/>
</dbReference>
<dbReference type="GO" id="GO:0005506">
    <property type="term" value="F:iron ion binding"/>
    <property type="evidence" value="ECO:0007669"/>
    <property type="project" value="InterPro"/>
</dbReference>
<accession>A0A232M2Q7</accession>
<dbReference type="OrthoDB" id="10029320at2759"/>
<evidence type="ECO:0000256" key="1">
    <source>
        <dbReference type="ARBA" id="ARBA00004370"/>
    </source>
</evidence>
<dbReference type="PANTHER" id="PTHR24282:SF211">
    <property type="entry name" value="CYTOCHROME P450-RELATED"/>
    <property type="match status" value="1"/>
</dbReference>
<dbReference type="CDD" id="cd20626">
    <property type="entry name" value="CYP_Pc22g25500-like"/>
    <property type="match status" value="1"/>
</dbReference>
<organism evidence="10 11">
    <name type="scientific">Elaphomyces granulatus</name>
    <dbReference type="NCBI Taxonomy" id="519963"/>
    <lineage>
        <taxon>Eukaryota</taxon>
        <taxon>Fungi</taxon>
        <taxon>Dikarya</taxon>
        <taxon>Ascomycota</taxon>
        <taxon>Pezizomycotina</taxon>
        <taxon>Eurotiomycetes</taxon>
        <taxon>Eurotiomycetidae</taxon>
        <taxon>Eurotiales</taxon>
        <taxon>Elaphomycetaceae</taxon>
        <taxon>Elaphomyces</taxon>
    </lineage>
</organism>
<reference evidence="10 11" key="1">
    <citation type="journal article" date="2015" name="Environ. Microbiol.">
        <title>Metagenome sequence of Elaphomyces granulatus from sporocarp tissue reveals Ascomycota ectomycorrhizal fingerprints of genome expansion and a Proteobacteria-rich microbiome.</title>
        <authorList>
            <person name="Quandt C.A."/>
            <person name="Kohler A."/>
            <person name="Hesse C.N."/>
            <person name="Sharpton T.J."/>
            <person name="Martin F."/>
            <person name="Spatafora J.W."/>
        </authorList>
    </citation>
    <scope>NUCLEOTIDE SEQUENCE [LARGE SCALE GENOMIC DNA]</scope>
    <source>
        <strain evidence="10 11">OSC145934</strain>
    </source>
</reference>
<evidence type="ECO:0000256" key="3">
    <source>
        <dbReference type="ARBA" id="ARBA00022692"/>
    </source>
</evidence>
<proteinExistence type="predicted"/>
<dbReference type="AlphaFoldDB" id="A0A232M2Q7"/>
<keyword evidence="7" id="KW-0408">Iron</keyword>
<dbReference type="GO" id="GO:0004497">
    <property type="term" value="F:monooxygenase activity"/>
    <property type="evidence" value="ECO:0007669"/>
    <property type="project" value="InterPro"/>
</dbReference>
<comment type="caution">
    <text evidence="10">The sequence shown here is derived from an EMBL/GenBank/DDBJ whole genome shotgun (WGS) entry which is preliminary data.</text>
</comment>
<dbReference type="GO" id="GO:0016020">
    <property type="term" value="C:membrane"/>
    <property type="evidence" value="ECO:0007669"/>
    <property type="project" value="UniProtKB-SubCell"/>
</dbReference>
<evidence type="ECO:0000313" key="10">
    <source>
        <dbReference type="EMBL" id="OXV10700.1"/>
    </source>
</evidence>
<keyword evidence="11" id="KW-1185">Reference proteome</keyword>
<evidence type="ECO:0000256" key="6">
    <source>
        <dbReference type="ARBA" id="ARBA00023002"/>
    </source>
</evidence>
<keyword evidence="5 9" id="KW-1133">Transmembrane helix</keyword>
<keyword evidence="8 9" id="KW-0472">Membrane</keyword>
<name>A0A232M2Q7_9EURO</name>
<dbReference type="SUPFAM" id="SSF48264">
    <property type="entry name" value="Cytochrome P450"/>
    <property type="match status" value="1"/>
</dbReference>
<evidence type="ECO:0000313" key="11">
    <source>
        <dbReference type="Proteomes" id="UP000243515"/>
    </source>
</evidence>
<evidence type="ECO:0000256" key="8">
    <source>
        <dbReference type="ARBA" id="ARBA00023136"/>
    </source>
</evidence>
<dbReference type="Proteomes" id="UP000243515">
    <property type="component" value="Unassembled WGS sequence"/>
</dbReference>
<feature type="transmembrane region" description="Helical" evidence="9">
    <location>
        <begin position="6"/>
        <end position="24"/>
    </location>
</feature>
<dbReference type="Gene3D" id="1.10.630.10">
    <property type="entry name" value="Cytochrome P450"/>
    <property type="match status" value="1"/>
</dbReference>
<comment type="subcellular location">
    <subcellularLocation>
        <location evidence="1">Membrane</location>
    </subcellularLocation>
</comment>